<comment type="caution">
    <text evidence="2">The sequence shown here is derived from an EMBL/GenBank/DDBJ whole genome shotgun (WGS) entry which is preliminary data.</text>
</comment>
<accession>A0ABQ8TFL7</accession>
<evidence type="ECO:0000256" key="1">
    <source>
        <dbReference type="SAM" id="MobiDB-lite"/>
    </source>
</evidence>
<feature type="region of interest" description="Disordered" evidence="1">
    <location>
        <begin position="495"/>
        <end position="516"/>
    </location>
</feature>
<dbReference type="EMBL" id="JAJSOF020000011">
    <property type="protein sequence ID" value="KAJ4444557.1"/>
    <property type="molecule type" value="Genomic_DNA"/>
</dbReference>
<name>A0ABQ8TFL7_PERAM</name>
<evidence type="ECO:0000313" key="3">
    <source>
        <dbReference type="Proteomes" id="UP001148838"/>
    </source>
</evidence>
<evidence type="ECO:0000313" key="2">
    <source>
        <dbReference type="EMBL" id="KAJ4444557.1"/>
    </source>
</evidence>
<protein>
    <submittedName>
        <fullName evidence="2">Uncharacterized protein</fullName>
    </submittedName>
</protein>
<sequence length="748" mass="82715">MTCSDTSLLIHCEITEAPLKLVSFSPYTKKGECTVILHNSEHSKLIVTVATIEEIKLFAVVSYTWKSNNTFVYVTALSCYSLKKTDYCRYIISRYLVMKIRILSLDMLRVIVVDGTVYPAIRFQYFSIFTLSCDLKFKIVVILRSFALKGPSPCQLRAPSQSVDFFPKTARHDATTAIHDATPLIVVNTGCPLHDAMLRNKHTTPVGVLAVTTDNSCNNLHGVGIHVNWLSATPQQRLQHQPACSCRHGRRWHHPHQHPKPKHHKQQQCCRQPFVCDPSTSNPGREGCDSSLFATTVAFNPSVLRPSVSTECLHDYENFHPTAFPVVDVHNCGVVDGDYGGSSANSAMESSFADVHAVGSESSDAARGASSSSTPIGYGFGAPRGDHECIEDVGVVLRRSVLAGVRGSPPVDVPGNVPGQGLLGSQVPVLSERADGEGSDERQASLRLRPVSTRRRAEVGTTDAAVRVCGTTGGVLHRSDQRQCKDWCVCRKQRQGKQRQPAETQGTGVGGCQRTHVLSHTPHDATVQETAVAVAATSCETSHQQEPEGGDTPTVGEESADIQPACEPVTPANATVGLPERVPLHPLTQFQRFLYDNQSNYDRSDKFVDLQCCKHSKSITSVVQVPIVDIFANNFRKDDDRCSMQQESVKFSSLINLSSVKTSINVVGSYFSLVFFLLAICRLQRTEQEHYPSRYNYEHNKWRSVILERLWNCLDCFSKTVKLRNCESYLFARVDNNNNGYRINNVVC</sequence>
<dbReference type="Proteomes" id="UP001148838">
    <property type="component" value="Unassembled WGS sequence"/>
</dbReference>
<feature type="region of interest" description="Disordered" evidence="1">
    <location>
        <begin position="535"/>
        <end position="562"/>
    </location>
</feature>
<organism evidence="2 3">
    <name type="scientific">Periplaneta americana</name>
    <name type="common">American cockroach</name>
    <name type="synonym">Blatta americana</name>
    <dbReference type="NCBI Taxonomy" id="6978"/>
    <lineage>
        <taxon>Eukaryota</taxon>
        <taxon>Metazoa</taxon>
        <taxon>Ecdysozoa</taxon>
        <taxon>Arthropoda</taxon>
        <taxon>Hexapoda</taxon>
        <taxon>Insecta</taxon>
        <taxon>Pterygota</taxon>
        <taxon>Neoptera</taxon>
        <taxon>Polyneoptera</taxon>
        <taxon>Dictyoptera</taxon>
        <taxon>Blattodea</taxon>
        <taxon>Blattoidea</taxon>
        <taxon>Blattidae</taxon>
        <taxon>Blattinae</taxon>
        <taxon>Periplaneta</taxon>
    </lineage>
</organism>
<gene>
    <name evidence="2" type="ORF">ANN_06352</name>
</gene>
<proteinExistence type="predicted"/>
<reference evidence="2 3" key="1">
    <citation type="journal article" date="2022" name="Allergy">
        <title>Genome assembly and annotation of Periplaneta americana reveal a comprehensive cockroach allergen profile.</title>
        <authorList>
            <person name="Wang L."/>
            <person name="Xiong Q."/>
            <person name="Saelim N."/>
            <person name="Wang L."/>
            <person name="Nong W."/>
            <person name="Wan A.T."/>
            <person name="Shi M."/>
            <person name="Liu X."/>
            <person name="Cao Q."/>
            <person name="Hui J.H.L."/>
            <person name="Sookrung N."/>
            <person name="Leung T.F."/>
            <person name="Tungtrongchitr A."/>
            <person name="Tsui S.K.W."/>
        </authorList>
    </citation>
    <scope>NUCLEOTIDE SEQUENCE [LARGE SCALE GENOMIC DNA]</scope>
    <source>
        <strain evidence="2">PWHHKU_190912</strain>
    </source>
</reference>
<keyword evidence="3" id="KW-1185">Reference proteome</keyword>